<dbReference type="AlphaFoldDB" id="A0A561SHI8"/>
<organism evidence="2 3">
    <name type="scientific">Pseudonocardia hierapolitana</name>
    <dbReference type="NCBI Taxonomy" id="1128676"/>
    <lineage>
        <taxon>Bacteria</taxon>
        <taxon>Bacillati</taxon>
        <taxon>Actinomycetota</taxon>
        <taxon>Actinomycetes</taxon>
        <taxon>Pseudonocardiales</taxon>
        <taxon>Pseudonocardiaceae</taxon>
        <taxon>Pseudonocardia</taxon>
    </lineage>
</organism>
<feature type="signal peptide" evidence="1">
    <location>
        <begin position="1"/>
        <end position="29"/>
    </location>
</feature>
<evidence type="ECO:0000313" key="2">
    <source>
        <dbReference type="EMBL" id="TWF74329.1"/>
    </source>
</evidence>
<dbReference type="InterPro" id="IPR011050">
    <property type="entry name" value="Pectin_lyase_fold/virulence"/>
</dbReference>
<evidence type="ECO:0008006" key="4">
    <source>
        <dbReference type="Google" id="ProtNLM"/>
    </source>
</evidence>
<dbReference type="Proteomes" id="UP000321261">
    <property type="component" value="Unassembled WGS sequence"/>
</dbReference>
<gene>
    <name evidence="2" type="ORF">FHX44_11209</name>
</gene>
<dbReference type="InterPro" id="IPR012334">
    <property type="entry name" value="Pectin_lyas_fold"/>
</dbReference>
<dbReference type="EMBL" id="VIWU01000001">
    <property type="protein sequence ID" value="TWF74329.1"/>
    <property type="molecule type" value="Genomic_DNA"/>
</dbReference>
<reference evidence="2 3" key="1">
    <citation type="submission" date="2019-06" db="EMBL/GenBank/DDBJ databases">
        <title>Sequencing the genomes of 1000 actinobacteria strains.</title>
        <authorList>
            <person name="Klenk H.-P."/>
        </authorList>
    </citation>
    <scope>NUCLEOTIDE SEQUENCE [LARGE SCALE GENOMIC DNA]</scope>
    <source>
        <strain evidence="2 3">DSM 45671</strain>
    </source>
</reference>
<name>A0A561SHI8_9PSEU</name>
<dbReference type="Gene3D" id="2.160.20.10">
    <property type="entry name" value="Single-stranded right-handed beta-helix, Pectin lyase-like"/>
    <property type="match status" value="1"/>
</dbReference>
<accession>A0A561SHI8</accession>
<dbReference type="OrthoDB" id="505641at2"/>
<keyword evidence="1" id="KW-0732">Signal</keyword>
<keyword evidence="3" id="KW-1185">Reference proteome</keyword>
<evidence type="ECO:0000256" key="1">
    <source>
        <dbReference type="SAM" id="SignalP"/>
    </source>
</evidence>
<comment type="caution">
    <text evidence="2">The sequence shown here is derived from an EMBL/GenBank/DDBJ whole genome shotgun (WGS) entry which is preliminary data.</text>
</comment>
<proteinExistence type="predicted"/>
<dbReference type="RefSeq" id="WP_147253718.1">
    <property type="nucleotide sequence ID" value="NZ_VIWU01000001.1"/>
</dbReference>
<evidence type="ECO:0000313" key="3">
    <source>
        <dbReference type="Proteomes" id="UP000321261"/>
    </source>
</evidence>
<protein>
    <recommendedName>
        <fullName evidence="4">Parallel beta helix pectate lyase-like protein</fullName>
    </recommendedName>
</protein>
<feature type="chain" id="PRO_5039334366" description="Parallel beta helix pectate lyase-like protein" evidence="1">
    <location>
        <begin position="30"/>
        <end position="301"/>
    </location>
</feature>
<sequence length="301" mass="30893">MSGATGRAIARAGLGLATCVLAVAAVVVATDGTTFPALDPPTVALAPAVAALECAAAGPYEAPERGSVGVPAGLRLCPTAARTITSAGAVLDGWEIRGGVVVDAPEVVVRRSRVVGDGTQPFGIVTTGRGSVRIEDVTLTGDFPEAAIGGDRWSGERVEITRVTGDGAWLGESSRLRNSTVHDFVTPPDREASALVVRGSGRDVLVEDNKVDVGSGPGRGSALLLDPDRATGRGDGPIVIRGNVLGGGRYTLREDEPGSPSDVRISGNRFRRDAGEAPLRVSRRAVLEGNSYLDGAGLPDW</sequence>
<dbReference type="SUPFAM" id="SSF51126">
    <property type="entry name" value="Pectin lyase-like"/>
    <property type="match status" value="1"/>
</dbReference>